<organism evidence="6 7">
    <name type="scientific">Phlyctema vagabunda</name>
    <dbReference type="NCBI Taxonomy" id="108571"/>
    <lineage>
        <taxon>Eukaryota</taxon>
        <taxon>Fungi</taxon>
        <taxon>Dikarya</taxon>
        <taxon>Ascomycota</taxon>
        <taxon>Pezizomycotina</taxon>
        <taxon>Leotiomycetes</taxon>
        <taxon>Helotiales</taxon>
        <taxon>Dermateaceae</taxon>
        <taxon>Phlyctema</taxon>
    </lineage>
</organism>
<dbReference type="GO" id="GO:0005840">
    <property type="term" value="C:ribosome"/>
    <property type="evidence" value="ECO:0007669"/>
    <property type="project" value="UniProtKB-KW"/>
</dbReference>
<protein>
    <recommendedName>
        <fullName evidence="4">Large ribosomal subunit protein uL4m</fullName>
    </recommendedName>
</protein>
<dbReference type="InterPro" id="IPR023574">
    <property type="entry name" value="Ribosomal_uL4_dom_sf"/>
</dbReference>
<dbReference type="Gene3D" id="3.40.1370.10">
    <property type="match status" value="1"/>
</dbReference>
<evidence type="ECO:0000313" key="6">
    <source>
        <dbReference type="EMBL" id="KAL3423258.1"/>
    </source>
</evidence>
<dbReference type="Proteomes" id="UP001629113">
    <property type="component" value="Unassembled WGS sequence"/>
</dbReference>
<dbReference type="InterPro" id="IPR013005">
    <property type="entry name" value="Ribosomal_uL4-like"/>
</dbReference>
<evidence type="ECO:0000256" key="1">
    <source>
        <dbReference type="ARBA" id="ARBA00010528"/>
    </source>
</evidence>
<name>A0ABR4PIW1_9HELO</name>
<evidence type="ECO:0000256" key="3">
    <source>
        <dbReference type="ARBA" id="ARBA00023274"/>
    </source>
</evidence>
<keyword evidence="2 6" id="KW-0689">Ribosomal protein</keyword>
<evidence type="ECO:0000313" key="7">
    <source>
        <dbReference type="Proteomes" id="UP001629113"/>
    </source>
</evidence>
<dbReference type="PANTHER" id="PTHR10746:SF6">
    <property type="entry name" value="LARGE RIBOSOMAL SUBUNIT PROTEIN UL4M"/>
    <property type="match status" value="1"/>
</dbReference>
<comment type="similarity">
    <text evidence="1">Belongs to the universal ribosomal protein uL4 family.</text>
</comment>
<gene>
    <name evidence="6" type="ORF">PVAG01_05005</name>
</gene>
<feature type="region of interest" description="Disordered" evidence="5">
    <location>
        <begin position="124"/>
        <end position="162"/>
    </location>
</feature>
<dbReference type="NCBIfam" id="TIGR03953">
    <property type="entry name" value="rplD_bact"/>
    <property type="match status" value="1"/>
</dbReference>
<dbReference type="PANTHER" id="PTHR10746">
    <property type="entry name" value="50S RIBOSOMAL PROTEIN L4"/>
    <property type="match status" value="1"/>
</dbReference>
<dbReference type="InterPro" id="IPR002136">
    <property type="entry name" value="Ribosomal_uL4"/>
</dbReference>
<reference evidence="6 7" key="1">
    <citation type="submission" date="2024-06" db="EMBL/GenBank/DDBJ databases">
        <title>Complete genome of Phlyctema vagabunda strain 19-DSS-EL-015.</title>
        <authorList>
            <person name="Fiorenzani C."/>
        </authorList>
    </citation>
    <scope>NUCLEOTIDE SEQUENCE [LARGE SCALE GENOMIC DNA]</scope>
    <source>
        <strain evidence="6 7">19-DSS-EL-015</strain>
    </source>
</reference>
<evidence type="ECO:0000256" key="5">
    <source>
        <dbReference type="SAM" id="MobiDB-lite"/>
    </source>
</evidence>
<evidence type="ECO:0000256" key="4">
    <source>
        <dbReference type="ARBA" id="ARBA00040565"/>
    </source>
</evidence>
<comment type="caution">
    <text evidence="6">The sequence shown here is derived from an EMBL/GenBank/DDBJ whole genome shotgun (WGS) entry which is preliminary data.</text>
</comment>
<proteinExistence type="inferred from homology"/>
<dbReference type="Pfam" id="PF00573">
    <property type="entry name" value="Ribosomal_L4"/>
    <property type="match status" value="1"/>
</dbReference>
<evidence type="ECO:0000256" key="2">
    <source>
        <dbReference type="ARBA" id="ARBA00022980"/>
    </source>
</evidence>
<dbReference type="EMBL" id="JBFCZG010000004">
    <property type="protein sequence ID" value="KAL3423258.1"/>
    <property type="molecule type" value="Genomic_DNA"/>
</dbReference>
<sequence length="292" mass="32702">MASKGLQGFSKRLNTLRGVIAGSKDPLTQCLAPRMSRTMATETSLPSGLVGLNNLPLPTKPSDALPSSVLTTIYKFPTMEPLRFESYPTNQLYLPLRRDILHRAVIFEGDFTRQGTASTKTRWEIHGSHRKIRPQKGTGRARLGTAQSPMLKGGSKSFGPRPRDFATGLPKKMYDLAWRTALSYRYRKGELIICEDGMDIEHPKTRFVKDIFAHNHWGKDDGRTLVITGSFRKNLFRALRHAGEDGKAQMTREVDVKDLLELGRIVIEKRALDEILSEHASDLTSGTVRSVV</sequence>
<accession>A0ABR4PIW1</accession>
<keyword evidence="7" id="KW-1185">Reference proteome</keyword>
<keyword evidence="3" id="KW-0687">Ribonucleoprotein</keyword>
<dbReference type="SUPFAM" id="SSF52166">
    <property type="entry name" value="Ribosomal protein L4"/>
    <property type="match status" value="1"/>
</dbReference>